<reference evidence="3 4" key="1">
    <citation type="submission" date="2018-06" db="EMBL/GenBank/DDBJ databases">
        <title>Genomic Encyclopedia of Type Strains, Phase IV (KMG-IV): sequencing the most valuable type-strain genomes for metagenomic binning, comparative biology and taxonomic classification.</title>
        <authorList>
            <person name="Goeker M."/>
        </authorList>
    </citation>
    <scope>NUCLEOTIDE SEQUENCE [LARGE SCALE GENOMIC DNA]</scope>
    <source>
        <strain evidence="3 4">DSM 25532</strain>
    </source>
</reference>
<dbReference type="EMBL" id="QNRR01000012">
    <property type="protein sequence ID" value="RBP38055.1"/>
    <property type="molecule type" value="Genomic_DNA"/>
</dbReference>
<keyword evidence="2" id="KW-1134">Transmembrane beta strand</keyword>
<keyword evidence="2 3" id="KW-0449">Lipoprotein</keyword>
<name>A0A366H7M9_9BACT</name>
<dbReference type="Pfam" id="PF02321">
    <property type="entry name" value="OEP"/>
    <property type="match status" value="2"/>
</dbReference>
<evidence type="ECO:0000313" key="3">
    <source>
        <dbReference type="EMBL" id="RBP38055.1"/>
    </source>
</evidence>
<dbReference type="Gene3D" id="1.20.1600.10">
    <property type="entry name" value="Outer membrane efflux proteins (OEP)"/>
    <property type="match status" value="1"/>
</dbReference>
<organism evidence="3 4">
    <name type="scientific">Roseimicrobium gellanilyticum</name>
    <dbReference type="NCBI Taxonomy" id="748857"/>
    <lineage>
        <taxon>Bacteria</taxon>
        <taxon>Pseudomonadati</taxon>
        <taxon>Verrucomicrobiota</taxon>
        <taxon>Verrucomicrobiia</taxon>
        <taxon>Verrucomicrobiales</taxon>
        <taxon>Verrucomicrobiaceae</taxon>
        <taxon>Roseimicrobium</taxon>
    </lineage>
</organism>
<evidence type="ECO:0000256" key="1">
    <source>
        <dbReference type="ARBA" id="ARBA00007613"/>
    </source>
</evidence>
<dbReference type="RefSeq" id="WP_113961190.1">
    <property type="nucleotide sequence ID" value="NZ_QNRR01000012.1"/>
</dbReference>
<dbReference type="Gene3D" id="2.20.200.10">
    <property type="entry name" value="Outer membrane efflux proteins (OEP)"/>
    <property type="match status" value="1"/>
</dbReference>
<comment type="similarity">
    <text evidence="1 2">Belongs to the outer membrane factor (OMF) (TC 1.B.17) family.</text>
</comment>
<dbReference type="OrthoDB" id="9783100at2"/>
<sequence>MQLKAVFTCALPCLVFTGCALKQPPVGGDILTEYARSQVPGSFSASHAKGRVAPDWIRSFNDPELTRIVEDAIIRNPDLKAAAERVEASRAAVRIAAAALYPRVGLKGLGERQGMELDGDLGRGIDPASLGSFGLDLTGGSSDTRSEDSSSQRWTYGLGIGATWEADVWGRIRARKAAAKSDSLAMEATYEYARQSLAAQVARAYFSAIEAAQQAANARETLKLYEDYLKLTDVRKNQGFSSDYELAQVKSRTAAARDTLYAAEAAHSKAIRAIEVVTSYYPAGKKRLRSSFPSSLRPVPTGMPMELLERRPDLIAAERHFAAAFHRVHEAKAARLPRLAVSAVGGAASADLDGVGVLDAVNWSLAAGVVQPIFFGGELKAAQDLRTAEQRAAAHDYTATALRAFEDVEDTLDSEYHLRRRQSALEDMVSSSGDSITFGRKQLDEGHSDMFTILRLVGENLAAKIELTKIRAARLRERVNLHLALGGGFSTTSK</sequence>
<dbReference type="GO" id="GO:0005886">
    <property type="term" value="C:plasma membrane"/>
    <property type="evidence" value="ECO:0007669"/>
    <property type="project" value="UniProtKB-SubCell"/>
</dbReference>
<evidence type="ECO:0000256" key="2">
    <source>
        <dbReference type="RuleBase" id="RU362097"/>
    </source>
</evidence>
<keyword evidence="2" id="KW-0564">Palmitate</keyword>
<comment type="subcellular location">
    <subcellularLocation>
        <location evidence="2">Cell membrane</location>
        <topology evidence="2">Lipid-anchor</topology>
    </subcellularLocation>
</comment>
<dbReference type="PROSITE" id="PS51257">
    <property type="entry name" value="PROKAR_LIPOPROTEIN"/>
    <property type="match status" value="1"/>
</dbReference>
<dbReference type="PANTHER" id="PTHR30203">
    <property type="entry name" value="OUTER MEMBRANE CATION EFFLUX PROTEIN"/>
    <property type="match status" value="1"/>
</dbReference>
<dbReference type="NCBIfam" id="TIGR01845">
    <property type="entry name" value="outer_NodT"/>
    <property type="match status" value="1"/>
</dbReference>
<dbReference type="SUPFAM" id="SSF56954">
    <property type="entry name" value="Outer membrane efflux proteins (OEP)"/>
    <property type="match status" value="1"/>
</dbReference>
<comment type="caution">
    <text evidence="3">The sequence shown here is derived from an EMBL/GenBank/DDBJ whole genome shotgun (WGS) entry which is preliminary data.</text>
</comment>
<dbReference type="InterPro" id="IPR010131">
    <property type="entry name" value="MdtP/NodT-like"/>
</dbReference>
<gene>
    <name evidence="3" type="ORF">DES53_11253</name>
</gene>
<keyword evidence="4" id="KW-1185">Reference proteome</keyword>
<dbReference type="AlphaFoldDB" id="A0A366H7M9"/>
<accession>A0A366H7M9</accession>
<proteinExistence type="inferred from homology"/>
<evidence type="ECO:0000313" key="4">
    <source>
        <dbReference type="Proteomes" id="UP000253426"/>
    </source>
</evidence>
<dbReference type="GO" id="GO:0015562">
    <property type="term" value="F:efflux transmembrane transporter activity"/>
    <property type="evidence" value="ECO:0007669"/>
    <property type="project" value="InterPro"/>
</dbReference>
<keyword evidence="2" id="KW-0812">Transmembrane</keyword>
<dbReference type="InterPro" id="IPR003423">
    <property type="entry name" value="OMP_efflux"/>
</dbReference>
<dbReference type="Proteomes" id="UP000253426">
    <property type="component" value="Unassembled WGS sequence"/>
</dbReference>
<keyword evidence="2" id="KW-0472">Membrane</keyword>
<dbReference type="PANTHER" id="PTHR30203:SF29">
    <property type="entry name" value="PROTEIN CYAE"/>
    <property type="match status" value="1"/>
</dbReference>
<protein>
    <submittedName>
        <fullName evidence="3">NodT family efflux transporter outer membrane factor (OMF) lipoprotein</fullName>
    </submittedName>
</protein>